<proteinExistence type="predicted"/>
<organism evidence="2 3">
    <name type="scientific">Massilia violaceinigra</name>
    <dbReference type="NCBI Taxonomy" id="2045208"/>
    <lineage>
        <taxon>Bacteria</taxon>
        <taxon>Pseudomonadati</taxon>
        <taxon>Pseudomonadota</taxon>
        <taxon>Betaproteobacteria</taxon>
        <taxon>Burkholderiales</taxon>
        <taxon>Oxalobacteraceae</taxon>
        <taxon>Telluria group</taxon>
        <taxon>Massilia</taxon>
    </lineage>
</organism>
<protein>
    <submittedName>
        <fullName evidence="2">Uncharacterized protein</fullName>
    </submittedName>
</protein>
<evidence type="ECO:0000313" key="2">
    <source>
        <dbReference type="EMBL" id="UOD28600.1"/>
    </source>
</evidence>
<keyword evidence="3" id="KW-1185">Reference proteome</keyword>
<name>A0ABY4A1H8_9BURK</name>
<reference evidence="2 3" key="1">
    <citation type="submission" date="2020-10" db="EMBL/GenBank/DDBJ databases">
        <title>Genome analysis of Massilia species.</title>
        <authorList>
            <person name="Jung D.-H."/>
        </authorList>
    </citation>
    <scope>NUCLEOTIDE SEQUENCE [LARGE SCALE GENOMIC DNA]</scope>
    <source>
        <strain evidence="3">sipir</strain>
    </source>
</reference>
<gene>
    <name evidence="2" type="ORF">INH39_24600</name>
</gene>
<dbReference type="EMBL" id="CP063361">
    <property type="protein sequence ID" value="UOD28600.1"/>
    <property type="molecule type" value="Genomic_DNA"/>
</dbReference>
<feature type="transmembrane region" description="Helical" evidence="1">
    <location>
        <begin position="123"/>
        <end position="144"/>
    </location>
</feature>
<evidence type="ECO:0000256" key="1">
    <source>
        <dbReference type="SAM" id="Phobius"/>
    </source>
</evidence>
<keyword evidence="1" id="KW-0472">Membrane</keyword>
<sequence>MTGRDSVYALLVSDPSDTLAALAYTIYKQHEIETYSDIEATTGQAPTQQQIDAFERAAKTPTGLAIYTRRAETLMNTFLDATLSARKAKLEAEFMTTTISHQLSAIAARQHARKGIRGWAKDVSANLTVNFLTILLIAGFVFGYRLLDGWLNHLGTQTGLTSTEAPHVRK</sequence>
<dbReference type="Proteomes" id="UP000831532">
    <property type="component" value="Chromosome"/>
</dbReference>
<keyword evidence="1" id="KW-1133">Transmembrane helix</keyword>
<keyword evidence="1" id="KW-0812">Transmembrane</keyword>
<evidence type="ECO:0000313" key="3">
    <source>
        <dbReference type="Proteomes" id="UP000831532"/>
    </source>
</evidence>
<dbReference type="RefSeq" id="WP_243489752.1">
    <property type="nucleotide sequence ID" value="NZ_CP063361.1"/>
</dbReference>
<accession>A0ABY4A1H8</accession>